<evidence type="ECO:0000256" key="2">
    <source>
        <dbReference type="ARBA" id="ARBA00023015"/>
    </source>
</evidence>
<dbReference type="InterPro" id="IPR000847">
    <property type="entry name" value="LysR_HTH_N"/>
</dbReference>
<protein>
    <submittedName>
        <fullName evidence="6">LysR family transcriptional regulator</fullName>
    </submittedName>
</protein>
<dbReference type="PANTHER" id="PTHR30346">
    <property type="entry name" value="TRANSCRIPTIONAL DUAL REGULATOR HCAR-RELATED"/>
    <property type="match status" value="1"/>
</dbReference>
<dbReference type="InterPro" id="IPR005119">
    <property type="entry name" value="LysR_subst-bd"/>
</dbReference>
<organism evidence="6 7">
    <name type="scientific">[Roseibacterium] beibuensis</name>
    <dbReference type="NCBI Taxonomy" id="1193142"/>
    <lineage>
        <taxon>Bacteria</taxon>
        <taxon>Pseudomonadati</taxon>
        <taxon>Pseudomonadota</taxon>
        <taxon>Alphaproteobacteria</taxon>
        <taxon>Rhodobacterales</taxon>
        <taxon>Roseobacteraceae</taxon>
        <taxon>Roseicyclus</taxon>
    </lineage>
</organism>
<keyword evidence="7" id="KW-1185">Reference proteome</keyword>
<comment type="similarity">
    <text evidence="1">Belongs to the LysR transcriptional regulatory family.</text>
</comment>
<dbReference type="InterPro" id="IPR036388">
    <property type="entry name" value="WH-like_DNA-bd_sf"/>
</dbReference>
<evidence type="ECO:0000259" key="5">
    <source>
        <dbReference type="PROSITE" id="PS50931"/>
    </source>
</evidence>
<keyword evidence="3" id="KW-0238">DNA-binding</keyword>
<evidence type="ECO:0000313" key="7">
    <source>
        <dbReference type="Proteomes" id="UP001499910"/>
    </source>
</evidence>
<dbReference type="PROSITE" id="PS50931">
    <property type="entry name" value="HTH_LYSR"/>
    <property type="match status" value="1"/>
</dbReference>
<dbReference type="Pfam" id="PF00126">
    <property type="entry name" value="HTH_1"/>
    <property type="match status" value="1"/>
</dbReference>
<reference evidence="7" key="1">
    <citation type="journal article" date="2019" name="Int. J. Syst. Evol. Microbiol.">
        <title>The Global Catalogue of Microorganisms (GCM) 10K type strain sequencing project: providing services to taxonomists for standard genome sequencing and annotation.</title>
        <authorList>
            <consortium name="The Broad Institute Genomics Platform"/>
            <consortium name="The Broad Institute Genome Sequencing Center for Infectious Disease"/>
            <person name="Wu L."/>
            <person name="Ma J."/>
        </authorList>
    </citation>
    <scope>NUCLEOTIDE SEQUENCE [LARGE SCALE GENOMIC DNA]</scope>
    <source>
        <strain evidence="7">JCM 18015</strain>
    </source>
</reference>
<proteinExistence type="inferred from homology"/>
<evidence type="ECO:0000256" key="4">
    <source>
        <dbReference type="ARBA" id="ARBA00023163"/>
    </source>
</evidence>
<sequence length="289" mass="32257">MNWDDLRYLVAIKRHKTLTRAAAALGTNVATVSRRIDKIGETLGGPAFIRTADGWLPSPRIEHLLSVAEEFDHRIEAARNNLDGDGQNIKLTIGAAPLLNTHVLFPALPELQEEAPDLELEFRNRILKNGLGDCDIVLVQHRPESGRLIAARVVTLPFRVYAHANADLDGDWIGMPDEFEQIGPQAMASDWFKRPPRIRVEHFDQLAEVIQATETMGPLPEIVAKRYPDLRPISRPDDSYCAPIYAAYHASRRGDRAVATVLDWIRHAFATSTKQANHTCLPTPKSDIA</sequence>
<gene>
    <name evidence="6" type="ORF">GCM10023209_36050</name>
</gene>
<evidence type="ECO:0000313" key="6">
    <source>
        <dbReference type="EMBL" id="GAA5081397.1"/>
    </source>
</evidence>
<dbReference type="InterPro" id="IPR036390">
    <property type="entry name" value="WH_DNA-bd_sf"/>
</dbReference>
<dbReference type="SUPFAM" id="SSF53850">
    <property type="entry name" value="Periplasmic binding protein-like II"/>
    <property type="match status" value="1"/>
</dbReference>
<feature type="domain" description="HTH lysR-type" evidence="5">
    <location>
        <begin position="1"/>
        <end position="58"/>
    </location>
</feature>
<keyword evidence="2" id="KW-0805">Transcription regulation</keyword>
<dbReference type="Gene3D" id="3.40.190.10">
    <property type="entry name" value="Periplasmic binding protein-like II"/>
    <property type="match status" value="1"/>
</dbReference>
<dbReference type="Proteomes" id="UP001499910">
    <property type="component" value="Unassembled WGS sequence"/>
</dbReference>
<dbReference type="PANTHER" id="PTHR30346:SF28">
    <property type="entry name" value="HTH-TYPE TRANSCRIPTIONAL REGULATOR CYNR"/>
    <property type="match status" value="1"/>
</dbReference>
<dbReference type="RefSeq" id="WP_259554085.1">
    <property type="nucleotide sequence ID" value="NZ_BAABHW010000007.1"/>
</dbReference>
<dbReference type="Gene3D" id="1.10.10.10">
    <property type="entry name" value="Winged helix-like DNA-binding domain superfamily/Winged helix DNA-binding domain"/>
    <property type="match status" value="1"/>
</dbReference>
<keyword evidence="4" id="KW-0804">Transcription</keyword>
<dbReference type="Pfam" id="PF03466">
    <property type="entry name" value="LysR_substrate"/>
    <property type="match status" value="1"/>
</dbReference>
<comment type="caution">
    <text evidence="6">The sequence shown here is derived from an EMBL/GenBank/DDBJ whole genome shotgun (WGS) entry which is preliminary data.</text>
</comment>
<name>A0ABP9LRP4_9RHOB</name>
<dbReference type="EMBL" id="BAABHW010000007">
    <property type="protein sequence ID" value="GAA5081397.1"/>
    <property type="molecule type" value="Genomic_DNA"/>
</dbReference>
<evidence type="ECO:0000256" key="1">
    <source>
        <dbReference type="ARBA" id="ARBA00009437"/>
    </source>
</evidence>
<dbReference type="CDD" id="cd05466">
    <property type="entry name" value="PBP2_LTTR_substrate"/>
    <property type="match status" value="1"/>
</dbReference>
<dbReference type="SUPFAM" id="SSF46785">
    <property type="entry name" value="Winged helix' DNA-binding domain"/>
    <property type="match status" value="1"/>
</dbReference>
<evidence type="ECO:0000256" key="3">
    <source>
        <dbReference type="ARBA" id="ARBA00023125"/>
    </source>
</evidence>
<accession>A0ABP9LRP4</accession>